<dbReference type="Gene3D" id="3.40.50.620">
    <property type="entry name" value="HUPs"/>
    <property type="match status" value="1"/>
</dbReference>
<dbReference type="InterPro" id="IPR001962">
    <property type="entry name" value="Asn_synthase"/>
</dbReference>
<evidence type="ECO:0000256" key="2">
    <source>
        <dbReference type="ARBA" id="ARBA00022741"/>
    </source>
</evidence>
<dbReference type="PANTHER" id="PTHR43284:SF1">
    <property type="entry name" value="ASPARAGINE SYNTHETASE"/>
    <property type="match status" value="1"/>
</dbReference>
<dbReference type="InterPro" id="IPR033738">
    <property type="entry name" value="AsnB_N"/>
</dbReference>
<protein>
    <submittedName>
        <fullName evidence="6">Asparagine synthetase [glutamine-hydrolyzing]</fullName>
        <ecNumber evidence="6">6.3.5.4</ecNumber>
    </submittedName>
</protein>
<dbReference type="GO" id="GO:0006529">
    <property type="term" value="P:asparagine biosynthetic process"/>
    <property type="evidence" value="ECO:0007669"/>
    <property type="project" value="InterPro"/>
</dbReference>
<keyword evidence="4" id="KW-0315">Glutamine amidotransferase</keyword>
<dbReference type="AlphaFoldDB" id="A0A3B0W025"/>
<dbReference type="SUPFAM" id="SSF56235">
    <property type="entry name" value="N-terminal nucleophile aminohydrolases (Ntn hydrolases)"/>
    <property type="match status" value="1"/>
</dbReference>
<keyword evidence="2" id="KW-0547">Nucleotide-binding</keyword>
<dbReference type="EC" id="6.3.5.4" evidence="6"/>
<reference evidence="6" key="1">
    <citation type="submission" date="2018-06" db="EMBL/GenBank/DDBJ databases">
        <authorList>
            <person name="Zhirakovskaya E."/>
        </authorList>
    </citation>
    <scope>NUCLEOTIDE SEQUENCE</scope>
</reference>
<dbReference type="EMBL" id="UOFC01000082">
    <property type="protein sequence ID" value="VAW45900.1"/>
    <property type="molecule type" value="Genomic_DNA"/>
</dbReference>
<dbReference type="InterPro" id="IPR051786">
    <property type="entry name" value="ASN_synthetase/amidase"/>
</dbReference>
<dbReference type="Pfam" id="PF00733">
    <property type="entry name" value="Asn_synthase"/>
    <property type="match status" value="1"/>
</dbReference>
<evidence type="ECO:0000256" key="1">
    <source>
        <dbReference type="ARBA" id="ARBA00005752"/>
    </source>
</evidence>
<dbReference type="InterPro" id="IPR014729">
    <property type="entry name" value="Rossmann-like_a/b/a_fold"/>
</dbReference>
<dbReference type="InterPro" id="IPR017932">
    <property type="entry name" value="GATase_2_dom"/>
</dbReference>
<accession>A0A3B0W025</accession>
<dbReference type="GO" id="GO:0004066">
    <property type="term" value="F:asparagine synthase (glutamine-hydrolyzing) activity"/>
    <property type="evidence" value="ECO:0007669"/>
    <property type="project" value="UniProtKB-EC"/>
</dbReference>
<dbReference type="GO" id="GO:0005829">
    <property type="term" value="C:cytosol"/>
    <property type="evidence" value="ECO:0007669"/>
    <property type="project" value="TreeGrafter"/>
</dbReference>
<keyword evidence="3" id="KW-0067">ATP-binding</keyword>
<sequence length="633" mass="72836">MCGLVGFISNQQQDSVLQSMLEVLTYRGPDDSGTLIETVDRSFIHLGQNRLAIQDTSQKGHQPFVSDCGNYILVFNGEVYNFKAIRVELEALGQAFISGSDTEVILYAFKYWGIACLDKFIGMFAFAILDNTKQKITIVRDRAGVKPLYYYQDESVFAFASELKSFHQLSSFEKKLNRSVLPYYFQFGYIAAPHTIFENVHKLLPGHYLQYDLTDSSFEITKYWDVADHYQKDKFNCGETRIITDLTELLTDAINLRMVADVPVGVFLSGGYDSSLVTALLAQDKTRKLHTFTIGFEDKRFNEAEHAKAIAQHFNTQHTELYVSNQAMLDKVESLPFYYDEPFADSSALPTMMVAELAKKDVTVALSADGGDEVFCGYSKYFMLKRFESIFNHPLKKALLRFGLRPFSPKTIETINSWLPKSKQPTNIQDKFIKFNRAMHSESLATMFYNASSYVATEDVNKFLKIKAGTFNQLEFDDNLSFMDNMLLTDYTTFMVDDVLTKVDRATMSNSLEGREPLLDHRIIEFMARVPLDIKYKNKQGKYLARQILYQHIPQTMVDKPKAGFQVPLVQWMLTDLKPLVDKHLEESQLDSEIFNVLEVLKIKQAFYAGEHTKVNTLWFILMFQMWREQWLV</sequence>
<proteinExistence type="inferred from homology"/>
<feature type="domain" description="Glutamine amidotransferase type-2" evidence="5">
    <location>
        <begin position="2"/>
        <end position="214"/>
    </location>
</feature>
<evidence type="ECO:0000259" key="5">
    <source>
        <dbReference type="PROSITE" id="PS51278"/>
    </source>
</evidence>
<name>A0A3B0W025_9ZZZZ</name>
<gene>
    <name evidence="6" type="ORF">MNBD_GAMMA03-238</name>
</gene>
<dbReference type="PROSITE" id="PS51278">
    <property type="entry name" value="GATASE_TYPE_2"/>
    <property type="match status" value="1"/>
</dbReference>
<dbReference type="InterPro" id="IPR006426">
    <property type="entry name" value="Asn_synth_AEB"/>
</dbReference>
<comment type="similarity">
    <text evidence="1">Belongs to the asparagine synthetase family.</text>
</comment>
<dbReference type="SUPFAM" id="SSF52402">
    <property type="entry name" value="Adenine nucleotide alpha hydrolases-like"/>
    <property type="match status" value="1"/>
</dbReference>
<evidence type="ECO:0000313" key="6">
    <source>
        <dbReference type="EMBL" id="VAW45900.1"/>
    </source>
</evidence>
<dbReference type="PIRSF" id="PIRSF001589">
    <property type="entry name" value="Asn_synthetase_glu-h"/>
    <property type="match status" value="1"/>
</dbReference>
<evidence type="ECO:0000256" key="3">
    <source>
        <dbReference type="ARBA" id="ARBA00022840"/>
    </source>
</evidence>
<dbReference type="GO" id="GO:0005524">
    <property type="term" value="F:ATP binding"/>
    <property type="evidence" value="ECO:0007669"/>
    <property type="project" value="UniProtKB-KW"/>
</dbReference>
<dbReference type="InterPro" id="IPR029055">
    <property type="entry name" value="Ntn_hydrolases_N"/>
</dbReference>
<organism evidence="6">
    <name type="scientific">hydrothermal vent metagenome</name>
    <dbReference type="NCBI Taxonomy" id="652676"/>
    <lineage>
        <taxon>unclassified sequences</taxon>
        <taxon>metagenomes</taxon>
        <taxon>ecological metagenomes</taxon>
    </lineage>
</organism>
<evidence type="ECO:0000256" key="4">
    <source>
        <dbReference type="ARBA" id="ARBA00022962"/>
    </source>
</evidence>
<dbReference type="Gene3D" id="3.60.20.10">
    <property type="entry name" value="Glutamine Phosphoribosylpyrophosphate, subunit 1, domain 1"/>
    <property type="match status" value="1"/>
</dbReference>
<keyword evidence="6" id="KW-0436">Ligase</keyword>
<dbReference type="CDD" id="cd01991">
    <property type="entry name" value="Asn_synthase_B_C"/>
    <property type="match status" value="1"/>
</dbReference>
<dbReference type="CDD" id="cd00712">
    <property type="entry name" value="AsnB"/>
    <property type="match status" value="1"/>
</dbReference>
<dbReference type="Pfam" id="PF13537">
    <property type="entry name" value="GATase_7"/>
    <property type="match status" value="1"/>
</dbReference>
<dbReference type="NCBIfam" id="TIGR01536">
    <property type="entry name" value="asn_synth_AEB"/>
    <property type="match status" value="1"/>
</dbReference>
<dbReference type="PANTHER" id="PTHR43284">
    <property type="entry name" value="ASPARAGINE SYNTHETASE (GLUTAMINE-HYDROLYZING)"/>
    <property type="match status" value="1"/>
</dbReference>